<feature type="compositionally biased region" description="Polar residues" evidence="1">
    <location>
        <begin position="1082"/>
        <end position="1095"/>
    </location>
</feature>
<dbReference type="InterPro" id="IPR056581">
    <property type="entry name" value="TPR_Edg1"/>
</dbReference>
<evidence type="ECO:0000313" key="3">
    <source>
        <dbReference type="Proteomes" id="UP000887569"/>
    </source>
</evidence>
<feature type="region of interest" description="Disordered" evidence="1">
    <location>
        <begin position="984"/>
        <end position="1019"/>
    </location>
</feature>
<sequence length="1330" mass="148072">MADKLETNIEEDMTQPVEVTKNDDIISRNMIGDTKSKEVDKMRKFLMNLTKGGDFFESASECLKYSFGQSSLKDLISDCLQSGDDSAKQLMREVVGDISKVILEASRDAIATLAKEKGIAIDLKSPGTWPVYASCDGQALTQVTGNCIVLFHAVYETRSIADIFSEEGLTNINEVYVAASALLKSIGANGFKVKLPDEVIATVDEISGIRKNREEKVERINAEFVDGCEEIFRQIEAKQYDIAEMTRIVEVPIVGVLSEAKELMRRFSMHMPSVANVSDIRVMGAYLSLLKRVFDKCENFDDVMRQFYHDSLEGTRGLPSLKKQYADFDAEFVRLMNGLGDHAQFQNEPEKFENVVRELSFLFMIAPKTTVWFVLRECISNKLIVPNVLKILRRLPSLLELRLAISGVEDCSSTRRVPIITLALRRIVQKESGWIASDEARSNFVYLVASLARERCSAIKHGQEADGSASKYGEVIDSPILSGTELLLDFVLPLLFLRSEIDVALELACRFFADYECRRTPIEWSMEVDDLDTAKNDYFTKLPAAMCVKLLVDILGTAVGKDPTIEGLCLKCLHLFGDKLKQENVLFPEKTRTFLLESFNGHIWTLKYAIFSWFAESLGKPKLQIPEGLYKSLSEERRHGFEQLTVDFEFAPVESFLRSIFELGILFVDFALDLIRGGFAVKPLDGDLSVKIALALMDSLPDNVTEEKVTAIYEVVSALVGALDPTVKSNPLVFYNESTIYGLRLIAPLMVFGDAVLLAVHARRSEASNRNEIAEKLLSVWCQLVKRHIDREIIDWRRSRLTHVPDIRDPRPTTDGVVIDRLVRVKVQIAELFSMAVMISKEAESVPHQLRILLTKLTDGEMELNQVVKGSELDTVKIDSKDDGTFYAFANNEKDGDSAVAKENTIPSEGTVPALASSGTENMQQSGGQDIGRDTEAVFPIRENKFGGEGMSATNALFEINAGSTVPAHASRFIGSHFDYGMRGSSSGRRGANKSAWSNKSRGKFSPRRDSGGRGRGSRLLRMDSSWIWSSDGQDEETVKNTAKFSRLNDCEASLRSRFGRQLSGGEKDGTADVVRDEANDAVSQFTPHRGTTSVGRGRHVGEGKDETEEELEGMRGTASGTSERGYDEGHSPDISDQHSAKAAANHTSKHPGGGSSKKPRSHDDNHEGALGTQGGNILKHHEVGFTHEEQEGTFGAKHDNDNDDGKWKGYRARNAVKLEPRLPNDRPERSATFNSLPLKTGALSDNTDNSTLKAMAEQVKDVAVREVLQRRMISREHLVEQRGDRQPPEPSRVSWSSRNRFENETQFPPRFYRGRGGGSQKPSKRGRRN</sequence>
<protein>
    <recommendedName>
        <fullName evidence="2">Edg1 TPR repeats region domain-containing protein</fullName>
    </recommendedName>
</protein>
<feature type="region of interest" description="Disordered" evidence="1">
    <location>
        <begin position="1279"/>
        <end position="1330"/>
    </location>
</feature>
<name>A0A915A5T9_PARUN</name>
<evidence type="ECO:0000259" key="2">
    <source>
        <dbReference type="Pfam" id="PF24293"/>
    </source>
</evidence>
<evidence type="ECO:0000313" key="5">
    <source>
        <dbReference type="WBParaSite" id="PgR001X_g278_t10"/>
    </source>
</evidence>
<evidence type="ECO:0000313" key="4">
    <source>
        <dbReference type="WBParaSite" id="PgR001X_g278_t08"/>
    </source>
</evidence>
<feature type="compositionally biased region" description="Polar residues" evidence="1">
    <location>
        <begin position="917"/>
        <end position="928"/>
    </location>
</feature>
<dbReference type="WBParaSite" id="PgR001X_g278_t08">
    <property type="protein sequence ID" value="PgR001X_g278_t08"/>
    <property type="gene ID" value="PgR001X_g278"/>
</dbReference>
<dbReference type="Pfam" id="PF24293">
    <property type="entry name" value="TPR_Edg1"/>
    <property type="match status" value="1"/>
</dbReference>
<feature type="domain" description="Edg1 TPR repeats region" evidence="2">
    <location>
        <begin position="219"/>
        <end position="621"/>
    </location>
</feature>
<dbReference type="Proteomes" id="UP000887569">
    <property type="component" value="Unplaced"/>
</dbReference>
<evidence type="ECO:0000256" key="1">
    <source>
        <dbReference type="SAM" id="MobiDB-lite"/>
    </source>
</evidence>
<feature type="region of interest" description="Disordered" evidence="1">
    <location>
        <begin position="909"/>
        <end position="933"/>
    </location>
</feature>
<reference evidence="4 5" key="1">
    <citation type="submission" date="2022-11" db="UniProtKB">
        <authorList>
            <consortium name="WormBaseParasite"/>
        </authorList>
    </citation>
    <scope>IDENTIFICATION</scope>
</reference>
<accession>A0A915A5T9</accession>
<proteinExistence type="predicted"/>
<feature type="compositionally biased region" description="Basic and acidic residues" evidence="1">
    <location>
        <begin position="1125"/>
        <end position="1140"/>
    </location>
</feature>
<organism evidence="3 4">
    <name type="scientific">Parascaris univalens</name>
    <name type="common">Nematode worm</name>
    <dbReference type="NCBI Taxonomy" id="6257"/>
    <lineage>
        <taxon>Eukaryota</taxon>
        <taxon>Metazoa</taxon>
        <taxon>Ecdysozoa</taxon>
        <taxon>Nematoda</taxon>
        <taxon>Chromadorea</taxon>
        <taxon>Rhabditida</taxon>
        <taxon>Spirurina</taxon>
        <taxon>Ascaridomorpha</taxon>
        <taxon>Ascaridoidea</taxon>
        <taxon>Ascarididae</taxon>
        <taxon>Parascaris</taxon>
    </lineage>
</organism>
<keyword evidence="3" id="KW-1185">Reference proteome</keyword>
<feature type="compositionally biased region" description="Basic and acidic residues" evidence="1">
    <location>
        <begin position="1279"/>
        <end position="1288"/>
    </location>
</feature>
<feature type="region of interest" description="Disordered" evidence="1">
    <location>
        <begin position="1081"/>
        <end position="1176"/>
    </location>
</feature>
<dbReference type="WBParaSite" id="PgR001X_g278_t10">
    <property type="protein sequence ID" value="PgR001X_g278_t10"/>
    <property type="gene ID" value="PgR001X_g278"/>
</dbReference>